<reference evidence="2 3" key="1">
    <citation type="journal article" date="2023" name="BMC Biotechnol.">
        <title>Vitis rotundifolia cv Carlos genome sequencing.</title>
        <authorList>
            <person name="Huff M."/>
            <person name="Hulse-Kemp A."/>
            <person name="Scheffler B."/>
            <person name="Youngblood R."/>
            <person name="Simpson S."/>
            <person name="Babiker E."/>
            <person name="Staton M."/>
        </authorList>
    </citation>
    <scope>NUCLEOTIDE SEQUENCE [LARGE SCALE GENOMIC DNA]</scope>
    <source>
        <tissue evidence="2">Leaf</tissue>
    </source>
</reference>
<accession>A0AA39DM13</accession>
<evidence type="ECO:0000313" key="2">
    <source>
        <dbReference type="EMBL" id="KAJ9686947.1"/>
    </source>
</evidence>
<dbReference type="EMBL" id="JARBHA010000012">
    <property type="protein sequence ID" value="KAJ9686947.1"/>
    <property type="molecule type" value="Genomic_DNA"/>
</dbReference>
<protein>
    <submittedName>
        <fullName evidence="2">Uncharacterized protein</fullName>
    </submittedName>
</protein>
<feature type="region of interest" description="Disordered" evidence="1">
    <location>
        <begin position="1"/>
        <end position="24"/>
    </location>
</feature>
<feature type="compositionally biased region" description="Basic and acidic residues" evidence="1">
    <location>
        <begin position="8"/>
        <end position="21"/>
    </location>
</feature>
<evidence type="ECO:0000256" key="1">
    <source>
        <dbReference type="SAM" id="MobiDB-lite"/>
    </source>
</evidence>
<keyword evidence="3" id="KW-1185">Reference proteome</keyword>
<comment type="caution">
    <text evidence="2">The sequence shown here is derived from an EMBL/GenBank/DDBJ whole genome shotgun (WGS) entry which is preliminary data.</text>
</comment>
<evidence type="ECO:0000313" key="3">
    <source>
        <dbReference type="Proteomes" id="UP001168098"/>
    </source>
</evidence>
<dbReference type="AlphaFoldDB" id="A0AA39DM13"/>
<sequence>MLHGRFGGRHDLQEGRNKEQVKLPINDEGEFRKWQKEVREAKALKNGSIFGGAGGDFGRDAGCFKAARELDQ</sequence>
<dbReference type="Proteomes" id="UP001168098">
    <property type="component" value="Unassembled WGS sequence"/>
</dbReference>
<organism evidence="2 3">
    <name type="scientific">Vitis rotundifolia</name>
    <name type="common">Muscadine grape</name>
    <dbReference type="NCBI Taxonomy" id="103349"/>
    <lineage>
        <taxon>Eukaryota</taxon>
        <taxon>Viridiplantae</taxon>
        <taxon>Streptophyta</taxon>
        <taxon>Embryophyta</taxon>
        <taxon>Tracheophyta</taxon>
        <taxon>Spermatophyta</taxon>
        <taxon>Magnoliopsida</taxon>
        <taxon>eudicotyledons</taxon>
        <taxon>Gunneridae</taxon>
        <taxon>Pentapetalae</taxon>
        <taxon>rosids</taxon>
        <taxon>Vitales</taxon>
        <taxon>Vitaceae</taxon>
        <taxon>Viteae</taxon>
        <taxon>Vitis</taxon>
    </lineage>
</organism>
<proteinExistence type="predicted"/>
<gene>
    <name evidence="2" type="ORF">PVL29_015693</name>
</gene>
<name>A0AA39DM13_VITRO</name>